<dbReference type="Gramene" id="OB01G25140.1">
    <property type="protein sequence ID" value="OB01G25140.1"/>
    <property type="gene ID" value="OB01G25140"/>
</dbReference>
<evidence type="ECO:0000313" key="3">
    <source>
        <dbReference type="Proteomes" id="UP000006038"/>
    </source>
</evidence>
<accession>J3KZV8</accession>
<dbReference type="AlphaFoldDB" id="J3KZV8"/>
<reference evidence="2" key="2">
    <citation type="submission" date="2013-04" db="UniProtKB">
        <authorList>
            <consortium name="EnsemblPlants"/>
        </authorList>
    </citation>
    <scope>IDENTIFICATION</scope>
</reference>
<keyword evidence="1" id="KW-0812">Transmembrane</keyword>
<feature type="transmembrane region" description="Helical" evidence="1">
    <location>
        <begin position="48"/>
        <end position="67"/>
    </location>
</feature>
<dbReference type="Proteomes" id="UP000006038">
    <property type="component" value="Chromosome 1"/>
</dbReference>
<organism evidence="2">
    <name type="scientific">Oryza brachyantha</name>
    <name type="common">malo sina</name>
    <dbReference type="NCBI Taxonomy" id="4533"/>
    <lineage>
        <taxon>Eukaryota</taxon>
        <taxon>Viridiplantae</taxon>
        <taxon>Streptophyta</taxon>
        <taxon>Embryophyta</taxon>
        <taxon>Tracheophyta</taxon>
        <taxon>Spermatophyta</taxon>
        <taxon>Magnoliopsida</taxon>
        <taxon>Liliopsida</taxon>
        <taxon>Poales</taxon>
        <taxon>Poaceae</taxon>
        <taxon>BOP clade</taxon>
        <taxon>Oryzoideae</taxon>
        <taxon>Oryzeae</taxon>
        <taxon>Oryzinae</taxon>
        <taxon>Oryza</taxon>
    </lineage>
</organism>
<keyword evidence="3" id="KW-1185">Reference proteome</keyword>
<name>J3KZV8_ORYBR</name>
<evidence type="ECO:0000256" key="1">
    <source>
        <dbReference type="SAM" id="Phobius"/>
    </source>
</evidence>
<sequence length="68" mass="7911">MVWRGIVEQQCMVWVVLRADLGVFAMEGKLLLASNTLIDFAVPRSKKIAIRSYCFGMPMYSWVYIMIY</sequence>
<protein>
    <submittedName>
        <fullName evidence="2">Uncharacterized protein</fullName>
    </submittedName>
</protein>
<evidence type="ECO:0000313" key="2">
    <source>
        <dbReference type="EnsemblPlants" id="OB01G25140.1"/>
    </source>
</evidence>
<reference evidence="2" key="1">
    <citation type="journal article" date="2013" name="Nat. Commun.">
        <title>Whole-genome sequencing of Oryza brachyantha reveals mechanisms underlying Oryza genome evolution.</title>
        <authorList>
            <person name="Chen J."/>
            <person name="Huang Q."/>
            <person name="Gao D."/>
            <person name="Wang J."/>
            <person name="Lang Y."/>
            <person name="Liu T."/>
            <person name="Li B."/>
            <person name="Bai Z."/>
            <person name="Luis Goicoechea J."/>
            <person name="Liang C."/>
            <person name="Chen C."/>
            <person name="Zhang W."/>
            <person name="Sun S."/>
            <person name="Liao Y."/>
            <person name="Zhang X."/>
            <person name="Yang L."/>
            <person name="Song C."/>
            <person name="Wang M."/>
            <person name="Shi J."/>
            <person name="Liu G."/>
            <person name="Liu J."/>
            <person name="Zhou H."/>
            <person name="Zhou W."/>
            <person name="Yu Q."/>
            <person name="An N."/>
            <person name="Chen Y."/>
            <person name="Cai Q."/>
            <person name="Wang B."/>
            <person name="Liu B."/>
            <person name="Min J."/>
            <person name="Huang Y."/>
            <person name="Wu H."/>
            <person name="Li Z."/>
            <person name="Zhang Y."/>
            <person name="Yin Y."/>
            <person name="Song W."/>
            <person name="Jiang J."/>
            <person name="Jackson S.A."/>
            <person name="Wing R.A."/>
            <person name="Wang J."/>
            <person name="Chen M."/>
        </authorList>
    </citation>
    <scope>NUCLEOTIDE SEQUENCE [LARGE SCALE GENOMIC DNA]</scope>
    <source>
        <strain evidence="2">cv. IRGC 101232</strain>
    </source>
</reference>
<dbReference type="EnsemblPlants" id="OB01G25140.1">
    <property type="protein sequence ID" value="OB01G25140.1"/>
    <property type="gene ID" value="OB01G25140"/>
</dbReference>
<dbReference type="HOGENOM" id="CLU_2797980_0_0_1"/>
<keyword evidence="1" id="KW-1133">Transmembrane helix</keyword>
<proteinExistence type="predicted"/>
<keyword evidence="1" id="KW-0472">Membrane</keyword>